<dbReference type="Pfam" id="PF02452">
    <property type="entry name" value="PemK_toxin"/>
    <property type="match status" value="1"/>
</dbReference>
<gene>
    <name evidence="3" type="ORF">F6J89_02100</name>
</gene>
<name>A0A6B3N4J7_9CYAN</name>
<accession>A0A6B3N4J7</accession>
<dbReference type="Gene3D" id="2.30.30.110">
    <property type="match status" value="1"/>
</dbReference>
<protein>
    <submittedName>
        <fullName evidence="3">Type II toxin-antitoxin system PemK/MazF family toxin</fullName>
    </submittedName>
</protein>
<dbReference type="AlphaFoldDB" id="A0A6B3N4J7"/>
<keyword evidence="2" id="KW-1277">Toxin-antitoxin system</keyword>
<reference evidence="3" key="1">
    <citation type="submission" date="2019-11" db="EMBL/GenBank/DDBJ databases">
        <title>Genomic insights into an expanded diversity of filamentous marine cyanobacteria reveals the extraordinary biosynthetic potential of Moorea and Okeania.</title>
        <authorList>
            <person name="Ferreira Leao T."/>
            <person name="Wang M."/>
            <person name="Moss N."/>
            <person name="Da Silva R."/>
            <person name="Sanders J."/>
            <person name="Nurk S."/>
            <person name="Gurevich A."/>
            <person name="Humphrey G."/>
            <person name="Reher R."/>
            <person name="Zhu Q."/>
            <person name="Belda-Ferre P."/>
            <person name="Glukhov E."/>
            <person name="Rex R."/>
            <person name="Dorrestein P.C."/>
            <person name="Knight R."/>
            <person name="Pevzner P."/>
            <person name="Gerwick W.H."/>
            <person name="Gerwick L."/>
        </authorList>
    </citation>
    <scope>NUCLEOTIDE SEQUENCE</scope>
    <source>
        <strain evidence="3">SIO1C4</strain>
    </source>
</reference>
<proteinExistence type="inferred from homology"/>
<sequence length="128" mass="15191">MKKEFCKWNILKKQLHDTHHNLATFKEREIWWCSIGLNVGHEQDGKNKLYNRPVLIIRKSNANLFWGVPLTTKTKSNKYYCQIQFKGKLQSAILSQLRLWDSKRLNNKIGQLHEKQFNTVRAALKQLL</sequence>
<dbReference type="SUPFAM" id="SSF50118">
    <property type="entry name" value="Cell growth inhibitor/plasmid maintenance toxic component"/>
    <property type="match status" value="1"/>
</dbReference>
<evidence type="ECO:0000256" key="1">
    <source>
        <dbReference type="ARBA" id="ARBA00007521"/>
    </source>
</evidence>
<evidence type="ECO:0000313" key="3">
    <source>
        <dbReference type="EMBL" id="NER26433.1"/>
    </source>
</evidence>
<organism evidence="3">
    <name type="scientific">Symploca sp. SIO1C4</name>
    <dbReference type="NCBI Taxonomy" id="2607765"/>
    <lineage>
        <taxon>Bacteria</taxon>
        <taxon>Bacillati</taxon>
        <taxon>Cyanobacteriota</taxon>
        <taxon>Cyanophyceae</taxon>
        <taxon>Coleofasciculales</taxon>
        <taxon>Coleofasciculaceae</taxon>
        <taxon>Symploca</taxon>
    </lineage>
</organism>
<dbReference type="InterPro" id="IPR011067">
    <property type="entry name" value="Plasmid_toxin/cell-grow_inhib"/>
</dbReference>
<dbReference type="GO" id="GO:0003677">
    <property type="term" value="F:DNA binding"/>
    <property type="evidence" value="ECO:0007669"/>
    <property type="project" value="InterPro"/>
</dbReference>
<comment type="caution">
    <text evidence="3">The sequence shown here is derived from an EMBL/GenBank/DDBJ whole genome shotgun (WGS) entry which is preliminary data.</text>
</comment>
<comment type="similarity">
    <text evidence="1">Belongs to the PemK/MazF family.</text>
</comment>
<evidence type="ECO:0000256" key="2">
    <source>
        <dbReference type="ARBA" id="ARBA00022649"/>
    </source>
</evidence>
<dbReference type="EMBL" id="JAAHFQ010000029">
    <property type="protein sequence ID" value="NER26433.1"/>
    <property type="molecule type" value="Genomic_DNA"/>
</dbReference>
<dbReference type="InterPro" id="IPR003477">
    <property type="entry name" value="PemK-like"/>
</dbReference>